<organism evidence="2 3">
    <name type="scientific">Nocardioides cavernae</name>
    <dbReference type="NCBI Taxonomy" id="1921566"/>
    <lineage>
        <taxon>Bacteria</taxon>
        <taxon>Bacillati</taxon>
        <taxon>Actinomycetota</taxon>
        <taxon>Actinomycetes</taxon>
        <taxon>Propionibacteriales</taxon>
        <taxon>Nocardioidaceae</taxon>
        <taxon>Nocardioides</taxon>
    </lineage>
</organism>
<evidence type="ECO:0000256" key="1">
    <source>
        <dbReference type="SAM" id="MobiDB-lite"/>
    </source>
</evidence>
<proteinExistence type="predicted"/>
<sequence>MNIDEAGTAAGRAAGGANDSSAGSRNDNLNSAIAAVRRGIDDLARELADLDTDHPVRGATPLAVLRLVGRALTDVASRASAYAPNLDPHEVSAVVTTVFEGGPLTDDRLGPQRALMRTHFESHLRSLQRWMGWEAAEHAVDGKWYDDVTTRTVTAFKRDEDGAVASDLLGFVDDPADLALPGRPFLAFVRDVEAAYGELVAEYGEDAVKGIRLWILGSDGRPVVRWFPPRWSPED</sequence>
<evidence type="ECO:0000313" key="3">
    <source>
        <dbReference type="Proteomes" id="UP000618818"/>
    </source>
</evidence>
<protein>
    <submittedName>
        <fullName evidence="2">Uncharacterized protein</fullName>
    </submittedName>
</protein>
<accession>A0ABR8N836</accession>
<keyword evidence="3" id="KW-1185">Reference proteome</keyword>
<feature type="compositionally biased region" description="Low complexity" evidence="1">
    <location>
        <begin position="1"/>
        <end position="24"/>
    </location>
</feature>
<evidence type="ECO:0000313" key="2">
    <source>
        <dbReference type="EMBL" id="MBD3924313.1"/>
    </source>
</evidence>
<name>A0ABR8N836_9ACTN</name>
<comment type="caution">
    <text evidence="2">The sequence shown here is derived from an EMBL/GenBank/DDBJ whole genome shotgun (WGS) entry which is preliminary data.</text>
</comment>
<dbReference type="RefSeq" id="WP_191194095.1">
    <property type="nucleotide sequence ID" value="NZ_JACXYZ010000001.1"/>
</dbReference>
<feature type="region of interest" description="Disordered" evidence="1">
    <location>
        <begin position="1"/>
        <end position="25"/>
    </location>
</feature>
<dbReference type="Proteomes" id="UP000618818">
    <property type="component" value="Unassembled WGS sequence"/>
</dbReference>
<gene>
    <name evidence="2" type="ORF">IEZ26_06740</name>
</gene>
<dbReference type="EMBL" id="JACXYZ010000001">
    <property type="protein sequence ID" value="MBD3924313.1"/>
    <property type="molecule type" value="Genomic_DNA"/>
</dbReference>
<reference evidence="2 3" key="1">
    <citation type="submission" date="2020-09" db="EMBL/GenBank/DDBJ databases">
        <title>novel species in genus Nocardioides.</title>
        <authorList>
            <person name="Zhang G."/>
        </authorList>
    </citation>
    <scope>NUCLEOTIDE SEQUENCE [LARGE SCALE GENOMIC DNA]</scope>
    <source>
        <strain evidence="2 3">KCTC 39551</strain>
    </source>
</reference>